<reference evidence="1" key="1">
    <citation type="submission" date="2020-05" db="EMBL/GenBank/DDBJ databases">
        <title>Mycena genomes resolve the evolution of fungal bioluminescence.</title>
        <authorList>
            <person name="Tsai I.J."/>
        </authorList>
    </citation>
    <scope>NUCLEOTIDE SEQUENCE</scope>
    <source>
        <strain evidence="1">171206Taipei</strain>
    </source>
</reference>
<keyword evidence="2" id="KW-1185">Reference proteome</keyword>
<evidence type="ECO:0000313" key="1">
    <source>
        <dbReference type="EMBL" id="KAF7290761.1"/>
    </source>
</evidence>
<comment type="caution">
    <text evidence="1">The sequence shown here is derived from an EMBL/GenBank/DDBJ whole genome shotgun (WGS) entry which is preliminary data.</text>
</comment>
<dbReference type="RefSeq" id="XP_037214121.1">
    <property type="nucleotide sequence ID" value="XM_037369623.1"/>
</dbReference>
<name>A0A8H6VSW9_9AGAR</name>
<dbReference type="Gene3D" id="3.80.10.10">
    <property type="entry name" value="Ribonuclease Inhibitor"/>
    <property type="match status" value="1"/>
</dbReference>
<organism evidence="1 2">
    <name type="scientific">Mycena indigotica</name>
    <dbReference type="NCBI Taxonomy" id="2126181"/>
    <lineage>
        <taxon>Eukaryota</taxon>
        <taxon>Fungi</taxon>
        <taxon>Dikarya</taxon>
        <taxon>Basidiomycota</taxon>
        <taxon>Agaricomycotina</taxon>
        <taxon>Agaricomycetes</taxon>
        <taxon>Agaricomycetidae</taxon>
        <taxon>Agaricales</taxon>
        <taxon>Marasmiineae</taxon>
        <taxon>Mycenaceae</taxon>
        <taxon>Mycena</taxon>
    </lineage>
</organism>
<dbReference type="GeneID" id="59352139"/>
<sequence>MASQTRLPLDLEREVFTTTALIHPSTIANLLLVARRVFDWVAPLEYAFLRLDHELAHHRARALKSALQNSTDAFPLASILASGVRHVAVELDHWNQAEGGDTLDPARRILSLCTQTTHLAALGELVSPELLPTLQSMQNLRVLAIYLDHLFGHTTHINLLHPAVKNITHLDIFDLLDAELVGIVSAQLPLLPALTHLAFRPPVTGVPWSMISHLLRKCQQLKMLVLLVWPSQTLSREAPVGAQDSRFVMIKYRRWDEAVGAEDLPTFWKLGEDLVRLKRAGERPLTECWVERTMRGSVWGKFLP</sequence>
<dbReference type="OrthoDB" id="2900663at2759"/>
<dbReference type="EMBL" id="JACAZF010000014">
    <property type="protein sequence ID" value="KAF7290761.1"/>
    <property type="molecule type" value="Genomic_DNA"/>
</dbReference>
<dbReference type="SUPFAM" id="SSF52047">
    <property type="entry name" value="RNI-like"/>
    <property type="match status" value="1"/>
</dbReference>
<evidence type="ECO:0000313" key="2">
    <source>
        <dbReference type="Proteomes" id="UP000636479"/>
    </source>
</evidence>
<protein>
    <submittedName>
        <fullName evidence="1">Uncharacterized protein</fullName>
    </submittedName>
</protein>
<dbReference type="InterPro" id="IPR032675">
    <property type="entry name" value="LRR_dom_sf"/>
</dbReference>
<dbReference type="AlphaFoldDB" id="A0A8H6VSW9"/>
<dbReference type="Proteomes" id="UP000636479">
    <property type="component" value="Unassembled WGS sequence"/>
</dbReference>
<proteinExistence type="predicted"/>
<accession>A0A8H6VSW9</accession>
<gene>
    <name evidence="1" type="ORF">MIND_01316900</name>
</gene>